<proteinExistence type="predicted"/>
<dbReference type="AlphaFoldDB" id="A0A8T2ELG7"/>
<sequence>MHAHNRNYPLVYIYFSLPPNGYSSSPIGKLNIIDIHPSVY</sequence>
<protein>
    <submittedName>
        <fullName evidence="1">Uncharacterized protein</fullName>
    </submittedName>
</protein>
<keyword evidence="2" id="KW-1185">Reference proteome</keyword>
<gene>
    <name evidence="1" type="ORF">ISN45_At03g005300</name>
</gene>
<evidence type="ECO:0000313" key="1">
    <source>
        <dbReference type="EMBL" id="KAG7624156.1"/>
    </source>
</evidence>
<dbReference type="Proteomes" id="UP000694240">
    <property type="component" value="Chromosome 3"/>
</dbReference>
<organism evidence="1 2">
    <name type="scientific">Arabidopsis thaliana x Arabidopsis arenosa</name>
    <dbReference type="NCBI Taxonomy" id="1240361"/>
    <lineage>
        <taxon>Eukaryota</taxon>
        <taxon>Viridiplantae</taxon>
        <taxon>Streptophyta</taxon>
        <taxon>Embryophyta</taxon>
        <taxon>Tracheophyta</taxon>
        <taxon>Spermatophyta</taxon>
        <taxon>Magnoliopsida</taxon>
        <taxon>eudicotyledons</taxon>
        <taxon>Gunneridae</taxon>
        <taxon>Pentapetalae</taxon>
        <taxon>rosids</taxon>
        <taxon>malvids</taxon>
        <taxon>Brassicales</taxon>
        <taxon>Brassicaceae</taxon>
        <taxon>Camelineae</taxon>
        <taxon>Arabidopsis</taxon>
    </lineage>
</organism>
<name>A0A8T2ELG7_9BRAS</name>
<evidence type="ECO:0000313" key="2">
    <source>
        <dbReference type="Proteomes" id="UP000694240"/>
    </source>
</evidence>
<comment type="caution">
    <text evidence="1">The sequence shown here is derived from an EMBL/GenBank/DDBJ whole genome shotgun (WGS) entry which is preliminary data.</text>
</comment>
<accession>A0A8T2ELG7</accession>
<reference evidence="1 2" key="1">
    <citation type="submission" date="2020-12" db="EMBL/GenBank/DDBJ databases">
        <title>Concerted genomic and epigenomic changes stabilize Arabidopsis allopolyploids.</title>
        <authorList>
            <person name="Chen Z."/>
        </authorList>
    </citation>
    <scope>NUCLEOTIDE SEQUENCE [LARGE SCALE GENOMIC DNA]</scope>
    <source>
        <strain evidence="1">Allo738</strain>
        <tissue evidence="1">Leaf</tissue>
    </source>
</reference>
<dbReference type="EMBL" id="JAEFBK010000003">
    <property type="protein sequence ID" value="KAG7624156.1"/>
    <property type="molecule type" value="Genomic_DNA"/>
</dbReference>